<dbReference type="PANTHER" id="PTHR46033">
    <property type="entry name" value="PROTEIN MAIN-LIKE 2"/>
    <property type="match status" value="1"/>
</dbReference>
<dbReference type="AlphaFoldDB" id="A0A151U1G6"/>
<name>A0A151U1G6_CAJCA</name>
<dbReference type="InterPro" id="IPR019557">
    <property type="entry name" value="AminoTfrase-like_pln_mobile"/>
</dbReference>
<evidence type="ECO:0000313" key="3">
    <source>
        <dbReference type="Proteomes" id="UP000075243"/>
    </source>
</evidence>
<dbReference type="Pfam" id="PF10536">
    <property type="entry name" value="PMD"/>
    <property type="match status" value="1"/>
</dbReference>
<gene>
    <name evidence="2" type="ORF">KK1_005785</name>
</gene>
<dbReference type="STRING" id="3821.A0A151U1G6"/>
<dbReference type="GO" id="GO:0010073">
    <property type="term" value="P:meristem maintenance"/>
    <property type="evidence" value="ECO:0007669"/>
    <property type="project" value="InterPro"/>
</dbReference>
<proteinExistence type="predicted"/>
<keyword evidence="3" id="KW-1185">Reference proteome</keyword>
<sequence>MIHARPIDDLLLRLQPFHIPEHIWNGAEDRVLKVRRATKSELRGVEIPAPIQDLLQMAGFMGMAQISYFPVDNHLISALVERWRLETHTFHMPFGECTITLEDVAMLLGLKISGAPIIGYATMDWGALVQRLLGMTPPESMLAGGRLRMTWIDRHFSNVFEHIHSQEQLERYTRAFILRIIGGYLLTDHSSSYLSLRYLSFLKDLDVCGQMSWGSCVLANMYRELRVCTNYDRKEIGDLGILLQLWAWYRFPFLAPRHPPLSTFHVPLGARWNYALHKPREETKDKIVKYREYFDRLKREDFVWQPYLELLPTLPLYCFEDSQVWRDWSRMHVQFVQEWQSRLHRVWTQPACDTPHLSNSSEYMVWYRKHTRRWISPSSAKEGFVVSTNLWMYLNNYL</sequence>
<dbReference type="EMBL" id="CM003604">
    <property type="protein sequence ID" value="KYP73172.1"/>
    <property type="molecule type" value="Genomic_DNA"/>
</dbReference>
<feature type="domain" description="Aminotransferase-like plant mobile" evidence="1">
    <location>
        <begin position="59"/>
        <end position="338"/>
    </location>
</feature>
<protein>
    <submittedName>
        <fullName evidence="2">Serine/threonine protein phosphatase 7 long form isogeny</fullName>
    </submittedName>
</protein>
<dbReference type="PANTHER" id="PTHR46033:SF8">
    <property type="entry name" value="PROTEIN MAINTENANCE OF MERISTEMS-LIKE"/>
    <property type="match status" value="1"/>
</dbReference>
<evidence type="ECO:0000259" key="1">
    <source>
        <dbReference type="Pfam" id="PF10536"/>
    </source>
</evidence>
<evidence type="ECO:0000313" key="2">
    <source>
        <dbReference type="EMBL" id="KYP73172.1"/>
    </source>
</evidence>
<accession>A0A151U1G6</accession>
<organism evidence="2 3">
    <name type="scientific">Cajanus cajan</name>
    <name type="common">Pigeon pea</name>
    <name type="synonym">Cajanus indicus</name>
    <dbReference type="NCBI Taxonomy" id="3821"/>
    <lineage>
        <taxon>Eukaryota</taxon>
        <taxon>Viridiplantae</taxon>
        <taxon>Streptophyta</taxon>
        <taxon>Embryophyta</taxon>
        <taxon>Tracheophyta</taxon>
        <taxon>Spermatophyta</taxon>
        <taxon>Magnoliopsida</taxon>
        <taxon>eudicotyledons</taxon>
        <taxon>Gunneridae</taxon>
        <taxon>Pentapetalae</taxon>
        <taxon>rosids</taxon>
        <taxon>fabids</taxon>
        <taxon>Fabales</taxon>
        <taxon>Fabaceae</taxon>
        <taxon>Papilionoideae</taxon>
        <taxon>50 kb inversion clade</taxon>
        <taxon>NPAAA clade</taxon>
        <taxon>indigoferoid/millettioid clade</taxon>
        <taxon>Phaseoleae</taxon>
        <taxon>Cajanus</taxon>
    </lineage>
</organism>
<dbReference type="InterPro" id="IPR044824">
    <property type="entry name" value="MAIN-like"/>
</dbReference>
<dbReference type="Proteomes" id="UP000075243">
    <property type="component" value="Chromosome 2"/>
</dbReference>
<reference evidence="2 3" key="1">
    <citation type="journal article" date="2012" name="Nat. Biotechnol.">
        <title>Draft genome sequence of pigeonpea (Cajanus cajan), an orphan legume crop of resource-poor farmers.</title>
        <authorList>
            <person name="Varshney R.K."/>
            <person name="Chen W."/>
            <person name="Li Y."/>
            <person name="Bharti A.K."/>
            <person name="Saxena R.K."/>
            <person name="Schlueter J.A."/>
            <person name="Donoghue M.T."/>
            <person name="Azam S."/>
            <person name="Fan G."/>
            <person name="Whaley A.M."/>
            <person name="Farmer A.D."/>
            <person name="Sheridan J."/>
            <person name="Iwata A."/>
            <person name="Tuteja R."/>
            <person name="Penmetsa R.V."/>
            <person name="Wu W."/>
            <person name="Upadhyaya H.D."/>
            <person name="Yang S.P."/>
            <person name="Shah T."/>
            <person name="Saxena K.B."/>
            <person name="Michael T."/>
            <person name="McCombie W.R."/>
            <person name="Yang B."/>
            <person name="Zhang G."/>
            <person name="Yang H."/>
            <person name="Wang J."/>
            <person name="Spillane C."/>
            <person name="Cook D.R."/>
            <person name="May G.D."/>
            <person name="Xu X."/>
            <person name="Jackson S.A."/>
        </authorList>
    </citation>
    <scope>NUCLEOTIDE SEQUENCE [LARGE SCALE GENOMIC DNA]</scope>
    <source>
        <strain evidence="3">cv. Asha</strain>
    </source>
</reference>